<reference evidence="5 6" key="1">
    <citation type="submission" date="2019-01" db="EMBL/GenBank/DDBJ databases">
        <title>Lacunisphaera sp. strain TWA-58.</title>
        <authorList>
            <person name="Chen W.-M."/>
        </authorList>
    </citation>
    <scope>NUCLEOTIDE SEQUENCE [LARGE SCALE GENOMIC DNA]</scope>
    <source>
        <strain evidence="5 6">TWA-58</strain>
    </source>
</reference>
<dbReference type="SUPFAM" id="SSF51735">
    <property type="entry name" value="NAD(P)-binding Rossmann-fold domains"/>
    <property type="match status" value="1"/>
</dbReference>
<dbReference type="InterPro" id="IPR057326">
    <property type="entry name" value="KR_dom"/>
</dbReference>
<proteinExistence type="inferred from homology"/>
<dbReference type="PRINTS" id="PR00080">
    <property type="entry name" value="SDRFAMILY"/>
</dbReference>
<keyword evidence="2" id="KW-0560">Oxidoreductase</keyword>
<dbReference type="GO" id="GO:0016491">
    <property type="term" value="F:oxidoreductase activity"/>
    <property type="evidence" value="ECO:0007669"/>
    <property type="project" value="UniProtKB-KW"/>
</dbReference>
<keyword evidence="6" id="KW-1185">Reference proteome</keyword>
<dbReference type="InterPro" id="IPR020904">
    <property type="entry name" value="Sc_DH/Rdtase_CS"/>
</dbReference>
<evidence type="ECO:0000256" key="3">
    <source>
        <dbReference type="RuleBase" id="RU000363"/>
    </source>
</evidence>
<sequence>MRTPLVFISGASQGIGAAIARTFAEEVPHVRLALVARNVKNLEKTARACAKAGAKAEIFGCDVANAASVELMAAEVASRFGTPDVVVNNAGAFTMAPFVGTSLAQFDDMIAVNLRSAFLVTQAFLPAMLKRKSGDIFFMSSIAGLGAYPNAAAYCAAKFGVTGLAKVLRAETKDKGIRVCCVHPGATWSPSWEKSGVKPERIMPAEDIARAILDVHRLSRRTVVEEIVLRPQLGDV</sequence>
<dbReference type="PANTHER" id="PTHR44196:SF1">
    <property type="entry name" value="DEHYDROGENASE_REDUCTASE SDR FAMILY MEMBER 7B"/>
    <property type="match status" value="1"/>
</dbReference>
<dbReference type="InterPro" id="IPR002347">
    <property type="entry name" value="SDR_fam"/>
</dbReference>
<dbReference type="Pfam" id="PF00106">
    <property type="entry name" value="adh_short"/>
    <property type="match status" value="1"/>
</dbReference>
<comment type="similarity">
    <text evidence="1 3">Belongs to the short-chain dehydrogenases/reductases (SDR) family.</text>
</comment>
<dbReference type="GO" id="GO:0016020">
    <property type="term" value="C:membrane"/>
    <property type="evidence" value="ECO:0007669"/>
    <property type="project" value="TreeGrafter"/>
</dbReference>
<gene>
    <name evidence="5" type="ORF">ESB00_15650</name>
</gene>
<evidence type="ECO:0000313" key="6">
    <source>
        <dbReference type="Proteomes" id="UP000290218"/>
    </source>
</evidence>
<evidence type="ECO:0000313" key="5">
    <source>
        <dbReference type="EMBL" id="RXK53141.1"/>
    </source>
</evidence>
<evidence type="ECO:0000256" key="2">
    <source>
        <dbReference type="ARBA" id="ARBA00023002"/>
    </source>
</evidence>
<dbReference type="EMBL" id="SDHX01000002">
    <property type="protein sequence ID" value="RXK53141.1"/>
    <property type="molecule type" value="Genomic_DNA"/>
</dbReference>
<name>A0A4Q1C458_9BACT</name>
<dbReference type="AlphaFoldDB" id="A0A4Q1C458"/>
<dbReference type="RefSeq" id="WP_129048729.1">
    <property type="nucleotide sequence ID" value="NZ_SDHX01000002.1"/>
</dbReference>
<organism evidence="5 6">
    <name type="scientific">Oleiharenicola lentus</name>
    <dbReference type="NCBI Taxonomy" id="2508720"/>
    <lineage>
        <taxon>Bacteria</taxon>
        <taxon>Pseudomonadati</taxon>
        <taxon>Verrucomicrobiota</taxon>
        <taxon>Opitutia</taxon>
        <taxon>Opitutales</taxon>
        <taxon>Opitutaceae</taxon>
        <taxon>Oleiharenicola</taxon>
    </lineage>
</organism>
<dbReference type="CDD" id="cd05233">
    <property type="entry name" value="SDR_c"/>
    <property type="match status" value="1"/>
</dbReference>
<dbReference type="OrthoDB" id="9775296at2"/>
<evidence type="ECO:0000259" key="4">
    <source>
        <dbReference type="SMART" id="SM00822"/>
    </source>
</evidence>
<protein>
    <submittedName>
        <fullName evidence="5">SDR family oxidoreductase</fullName>
    </submittedName>
</protein>
<comment type="caution">
    <text evidence="5">The sequence shown here is derived from an EMBL/GenBank/DDBJ whole genome shotgun (WGS) entry which is preliminary data.</text>
</comment>
<evidence type="ECO:0000256" key="1">
    <source>
        <dbReference type="ARBA" id="ARBA00006484"/>
    </source>
</evidence>
<dbReference type="PRINTS" id="PR00081">
    <property type="entry name" value="GDHRDH"/>
</dbReference>
<dbReference type="PANTHER" id="PTHR44196">
    <property type="entry name" value="DEHYDROGENASE/REDUCTASE SDR FAMILY MEMBER 7B"/>
    <property type="match status" value="1"/>
</dbReference>
<accession>A0A4Q1C458</accession>
<dbReference type="Proteomes" id="UP000290218">
    <property type="component" value="Unassembled WGS sequence"/>
</dbReference>
<dbReference type="PROSITE" id="PS00061">
    <property type="entry name" value="ADH_SHORT"/>
    <property type="match status" value="1"/>
</dbReference>
<dbReference type="InterPro" id="IPR036291">
    <property type="entry name" value="NAD(P)-bd_dom_sf"/>
</dbReference>
<feature type="domain" description="Ketoreductase" evidence="4">
    <location>
        <begin position="4"/>
        <end position="191"/>
    </location>
</feature>
<dbReference type="SMART" id="SM00822">
    <property type="entry name" value="PKS_KR"/>
    <property type="match status" value="1"/>
</dbReference>
<dbReference type="Gene3D" id="3.40.50.720">
    <property type="entry name" value="NAD(P)-binding Rossmann-like Domain"/>
    <property type="match status" value="1"/>
</dbReference>